<evidence type="ECO:0000313" key="1">
    <source>
        <dbReference type="EMBL" id="CAG6648233.1"/>
    </source>
</evidence>
<organism evidence="1">
    <name type="scientific">Cacopsylla melanoneura</name>
    <dbReference type="NCBI Taxonomy" id="428564"/>
    <lineage>
        <taxon>Eukaryota</taxon>
        <taxon>Metazoa</taxon>
        <taxon>Ecdysozoa</taxon>
        <taxon>Arthropoda</taxon>
        <taxon>Hexapoda</taxon>
        <taxon>Insecta</taxon>
        <taxon>Pterygota</taxon>
        <taxon>Neoptera</taxon>
        <taxon>Paraneoptera</taxon>
        <taxon>Hemiptera</taxon>
        <taxon>Sternorrhyncha</taxon>
        <taxon>Psylloidea</taxon>
        <taxon>Psyllidae</taxon>
        <taxon>Psyllinae</taxon>
        <taxon>Cacopsylla</taxon>
    </lineage>
</organism>
<dbReference type="InterPro" id="IPR031959">
    <property type="entry name" value="DUF4779"/>
</dbReference>
<name>A0A8D8RBM6_9HEMI</name>
<reference evidence="1" key="1">
    <citation type="submission" date="2021-05" db="EMBL/GenBank/DDBJ databases">
        <authorList>
            <person name="Alioto T."/>
            <person name="Alioto T."/>
            <person name="Gomez Garrido J."/>
        </authorList>
    </citation>
    <scope>NUCLEOTIDE SEQUENCE</scope>
</reference>
<dbReference type="Pfam" id="PF16009">
    <property type="entry name" value="DUF4779"/>
    <property type="match status" value="1"/>
</dbReference>
<dbReference type="EMBL" id="HBUF01150909">
    <property type="protein sequence ID" value="CAG6648231.1"/>
    <property type="molecule type" value="Transcribed_RNA"/>
</dbReference>
<accession>A0A8D8RBM6</accession>
<protein>
    <submittedName>
        <fullName evidence="1">Uncharacterized protein</fullName>
    </submittedName>
</protein>
<dbReference type="AlphaFoldDB" id="A0A8D8RBM6"/>
<dbReference type="EMBL" id="HBUF01150906">
    <property type="protein sequence ID" value="CAG6648226.1"/>
    <property type="molecule type" value="Transcribed_RNA"/>
</dbReference>
<proteinExistence type="predicted"/>
<dbReference type="EMBL" id="HBUF01150907">
    <property type="protein sequence ID" value="CAG6648228.1"/>
    <property type="molecule type" value="Transcribed_RNA"/>
</dbReference>
<dbReference type="EMBL" id="HBUF01150910">
    <property type="protein sequence ID" value="CAG6648233.1"/>
    <property type="molecule type" value="Transcribed_RNA"/>
</dbReference>
<sequence>MSSGRPSKVSTAQNKSLHLTGIGLAVQAFYINLTLDTVMGGEYAQLQPVGPPLINPPGVWGVNGAYAGAYNNGANGLTNNGIQAVNTYGDRGYGAGGYTDANGFYHGNLGTKNGYDVGHAYGGGKDVGLTNVQGGSYGDVRGRNRGHQVAGFSTSYAKHESGNKATYYDDGLGHGGSIQYGSKDHRARDGAGNAFGGAYHDAHLKTNEHGNKQAFGGGQGFGTKTGYVNNVGDTKLYGGGVAQGYGNGFNPGLPMLPPAPAPYIPPPPVINPAIVPAAAPLGIISPNPIITKSYQPFPLNYGSHPLGLVTRSSAQYQIPTPSKLFVDKAEKENKT</sequence>